<accession>A0A0F8C656</accession>
<organism evidence="1">
    <name type="scientific">Larimichthys crocea</name>
    <name type="common">Large yellow croaker</name>
    <name type="synonym">Pseudosciaena crocea</name>
    <dbReference type="NCBI Taxonomy" id="215358"/>
    <lineage>
        <taxon>Eukaryota</taxon>
        <taxon>Metazoa</taxon>
        <taxon>Chordata</taxon>
        <taxon>Craniata</taxon>
        <taxon>Vertebrata</taxon>
        <taxon>Euteleostomi</taxon>
        <taxon>Actinopterygii</taxon>
        <taxon>Neopterygii</taxon>
        <taxon>Teleostei</taxon>
        <taxon>Neoteleostei</taxon>
        <taxon>Acanthomorphata</taxon>
        <taxon>Eupercaria</taxon>
        <taxon>Sciaenidae</taxon>
        <taxon>Larimichthys</taxon>
    </lineage>
</organism>
<evidence type="ECO:0000313" key="1">
    <source>
        <dbReference type="EMBL" id="KKF11564.1"/>
    </source>
</evidence>
<reference evidence="1" key="1">
    <citation type="journal article" date="2015" name="PLoS Genet.">
        <title>Genome Sequencing of the Perciform Fish Larimichthys crocea Provides Insights into Molecular and Genetic Mechanisms of Stress Adaptation.</title>
        <authorList>
            <person name="Ao J."/>
            <person name="Mu Y."/>
            <person name="Xiang L.X."/>
            <person name="Fan D."/>
            <person name="Feng M."/>
            <person name="Zhang S."/>
            <person name="Shi Q."/>
            <person name="Zhu L.Y."/>
            <person name="Li T."/>
            <person name="Ding Y."/>
            <person name="Nie L."/>
            <person name="Li Q."/>
            <person name="Dong W.R."/>
            <person name="Jiang L."/>
            <person name="Sun B."/>
            <person name="Zhang X."/>
            <person name="Li M."/>
            <person name="Zhang H.Q."/>
            <person name="Xie S."/>
            <person name="Zhu Y."/>
            <person name="Jiang X."/>
            <person name="Wang X."/>
            <person name="Mu P."/>
            <person name="Chen W."/>
            <person name="Yue Z."/>
            <person name="Wang Z."/>
            <person name="Wang J."/>
            <person name="Shao J.Z."/>
            <person name="Chen X."/>
        </authorList>
    </citation>
    <scope>NUCLEOTIDE SEQUENCE [LARGE SCALE GENOMIC DNA]</scope>
    <source>
        <strain evidence="1">SSNF</strain>
        <tissue evidence="1">Blood</tissue>
    </source>
</reference>
<dbReference type="AlphaFoldDB" id="A0A0F8C656"/>
<name>A0A0F8C656_LARCR</name>
<protein>
    <submittedName>
        <fullName evidence="1">Uncharacterized protein</fullName>
    </submittedName>
</protein>
<dbReference type="EMBL" id="KQ042682">
    <property type="protein sequence ID" value="KKF11564.1"/>
    <property type="molecule type" value="Genomic_DNA"/>
</dbReference>
<gene>
    <name evidence="1" type="ORF">EH28_00437</name>
</gene>
<proteinExistence type="predicted"/>
<sequence>MGIYVVRKEGADDAEEPETVGVVIEGVELFSELRSISYGWVMLFGLIYTVDIDVQHKHTSHPWNKSNQAQICNYNVQRMCEYRYIIQPNSLRELIRVIK</sequence>